<dbReference type="InterPro" id="IPR004381">
    <property type="entry name" value="Glycerate_kinase"/>
</dbReference>
<feature type="non-terminal residue" evidence="1">
    <location>
        <position position="158"/>
    </location>
</feature>
<dbReference type="PANTHER" id="PTHR21599">
    <property type="entry name" value="GLYCERATE KINASE"/>
    <property type="match status" value="1"/>
</dbReference>
<reference evidence="1 2" key="1">
    <citation type="journal article" date="2018" name="Nat. Biotechnol.">
        <title>A standardized bacterial taxonomy based on genome phylogeny substantially revises the tree of life.</title>
        <authorList>
            <person name="Parks D.H."/>
            <person name="Chuvochina M."/>
            <person name="Waite D.W."/>
            <person name="Rinke C."/>
            <person name="Skarshewski A."/>
            <person name="Chaumeil P.A."/>
            <person name="Hugenholtz P."/>
        </authorList>
    </citation>
    <scope>NUCLEOTIDE SEQUENCE [LARGE SCALE GENOMIC DNA]</scope>
    <source>
        <strain evidence="1">UBA11247</strain>
    </source>
</reference>
<dbReference type="NCBIfam" id="TIGR00045">
    <property type="entry name" value="glycerate kinase"/>
    <property type="match status" value="1"/>
</dbReference>
<dbReference type="PANTHER" id="PTHR21599:SF0">
    <property type="entry name" value="GLYCERATE KINASE"/>
    <property type="match status" value="1"/>
</dbReference>
<dbReference type="AlphaFoldDB" id="A0A3D4T154"/>
<dbReference type="Pfam" id="PF02595">
    <property type="entry name" value="Gly_kinase"/>
    <property type="match status" value="1"/>
</dbReference>
<gene>
    <name evidence="1" type="ORF">DIW82_10960</name>
</gene>
<evidence type="ECO:0000313" key="2">
    <source>
        <dbReference type="Proteomes" id="UP000261739"/>
    </source>
</evidence>
<name>A0A3D4T154_9CORY</name>
<keyword evidence="1" id="KW-0418">Kinase</keyword>
<dbReference type="Proteomes" id="UP000261739">
    <property type="component" value="Unassembled WGS sequence"/>
</dbReference>
<dbReference type="Gene3D" id="3.90.1510.10">
    <property type="entry name" value="Glycerate kinase, domain 2"/>
    <property type="match status" value="1"/>
</dbReference>
<dbReference type="InterPro" id="IPR036129">
    <property type="entry name" value="Glycerate_kinase_sf"/>
</dbReference>
<dbReference type="SUPFAM" id="SSF110738">
    <property type="entry name" value="Glycerate kinase I"/>
    <property type="match status" value="1"/>
</dbReference>
<protein>
    <submittedName>
        <fullName evidence="1">Glycerate kinase</fullName>
    </submittedName>
</protein>
<accession>A0A3D4T154</accession>
<organism evidence="1 2">
    <name type="scientific">Corynebacterium nuruki</name>
    <dbReference type="NCBI Taxonomy" id="1032851"/>
    <lineage>
        <taxon>Bacteria</taxon>
        <taxon>Bacillati</taxon>
        <taxon>Actinomycetota</taxon>
        <taxon>Actinomycetes</taxon>
        <taxon>Mycobacteriales</taxon>
        <taxon>Corynebacteriaceae</taxon>
        <taxon>Corynebacterium</taxon>
    </lineage>
</organism>
<dbReference type="GO" id="GO:0031388">
    <property type="term" value="P:organic acid phosphorylation"/>
    <property type="evidence" value="ECO:0007669"/>
    <property type="project" value="InterPro"/>
</dbReference>
<comment type="caution">
    <text evidence="1">The sequence shown here is derived from an EMBL/GenBank/DDBJ whole genome shotgun (WGS) entry which is preliminary data.</text>
</comment>
<dbReference type="EMBL" id="DQID01000281">
    <property type="protein sequence ID" value="HCT15274.1"/>
    <property type="molecule type" value="Genomic_DNA"/>
</dbReference>
<proteinExistence type="predicted"/>
<keyword evidence="1" id="KW-0808">Transferase</keyword>
<dbReference type="InterPro" id="IPR018193">
    <property type="entry name" value="Glyc_kinase_flavodox-like_fold"/>
</dbReference>
<dbReference type="GO" id="GO:0008887">
    <property type="term" value="F:glycerate kinase activity"/>
    <property type="evidence" value="ECO:0007669"/>
    <property type="project" value="InterPro"/>
</dbReference>
<evidence type="ECO:0000313" key="1">
    <source>
        <dbReference type="EMBL" id="HCT15274.1"/>
    </source>
</evidence>
<sequence>MSTAKIIVAPDSFKEALDAAGVAAAMSAGVRDALPTAEILEFPVADGGEGTAVAMTRALGGELHAVTVTGPLGAPVTARYGLVPAGAGRPVTAVVELAEAAGIHLVDPADRDIRAAGTAGVGEIMAQALDDGARHIIVGLGGSVTTDGGLGLLAALGL</sequence>